<gene>
    <name evidence="1" type="ORF">ENL40_06805</name>
</gene>
<name>A0A7C5JY78_THELI</name>
<evidence type="ECO:0000313" key="1">
    <source>
        <dbReference type="EMBL" id="HHI01156.1"/>
    </source>
</evidence>
<organism evidence="1">
    <name type="scientific">Thermococcus litoralis</name>
    <dbReference type="NCBI Taxonomy" id="2265"/>
    <lineage>
        <taxon>Archaea</taxon>
        <taxon>Methanobacteriati</taxon>
        <taxon>Methanobacteriota</taxon>
        <taxon>Thermococci</taxon>
        <taxon>Thermococcales</taxon>
        <taxon>Thermococcaceae</taxon>
        <taxon>Thermococcus</taxon>
    </lineage>
</organism>
<dbReference type="InterPro" id="IPR036390">
    <property type="entry name" value="WH_DNA-bd_sf"/>
</dbReference>
<dbReference type="InterPro" id="IPR036388">
    <property type="entry name" value="WH-like_DNA-bd_sf"/>
</dbReference>
<protein>
    <submittedName>
        <fullName evidence="1">MarR family transcriptional regulator</fullName>
    </submittedName>
</protein>
<comment type="caution">
    <text evidence="1">The sequence shown here is derived from an EMBL/GenBank/DDBJ whole genome shotgun (WGS) entry which is preliminary data.</text>
</comment>
<reference evidence="1" key="1">
    <citation type="journal article" date="2020" name="mSystems">
        <title>Genome- and Community-Level Interaction Insights into Carbon Utilization and Element Cycling Functions of Hydrothermarchaeota in Hydrothermal Sediment.</title>
        <authorList>
            <person name="Zhou Z."/>
            <person name="Liu Y."/>
            <person name="Xu W."/>
            <person name="Pan J."/>
            <person name="Luo Z.H."/>
            <person name="Li M."/>
        </authorList>
    </citation>
    <scope>NUCLEOTIDE SEQUENCE [LARGE SCALE GENOMIC DNA]</scope>
    <source>
        <strain evidence="1">HyVt-93</strain>
    </source>
</reference>
<dbReference type="SUPFAM" id="SSF46785">
    <property type="entry name" value="Winged helix' DNA-binding domain"/>
    <property type="match status" value="1"/>
</dbReference>
<proteinExistence type="predicted"/>
<accession>A0A7C5JY78</accession>
<dbReference type="Gene3D" id="1.10.10.10">
    <property type="entry name" value="Winged helix-like DNA-binding domain superfamily/Winged helix DNA-binding domain"/>
    <property type="match status" value="1"/>
</dbReference>
<dbReference type="EMBL" id="DRTU01000277">
    <property type="protein sequence ID" value="HHI01156.1"/>
    <property type="molecule type" value="Genomic_DNA"/>
</dbReference>
<dbReference type="AlphaFoldDB" id="A0A7C5JY78"/>
<dbReference type="Proteomes" id="UP000886217">
    <property type="component" value="Unassembled WGS sequence"/>
</dbReference>
<sequence length="198" mass="22685">MVIEMRPPTRRERVYLSLWELGKGRIVQLAEITELKYPYVHREIRRLEKEGVVINNAGTVEIVDRKAFVMLWSEDKRAIFERVRPVRVKMMPSTGVLLSGSAALWVIGKVLSPSGGIVYLEKPDDISKLRSRRGYTFSVYTYDDFAFRFAKELRGFRIPPWGMVLADLLAQGMYTRLFEEVFKEVVGNGGGQNPENPG</sequence>